<accession>A0A636GBN1</accession>
<reference evidence="3" key="1">
    <citation type="submission" date="2018-07" db="EMBL/GenBank/DDBJ databases">
        <authorList>
            <person name="Ashton P.M."/>
            <person name="Dallman T."/>
            <person name="Nair S."/>
            <person name="De Pinna E."/>
            <person name="Peters T."/>
            <person name="Grant K."/>
        </authorList>
    </citation>
    <scope>NUCLEOTIDE SEQUENCE</scope>
    <source>
        <strain evidence="3">333397</strain>
    </source>
</reference>
<feature type="transmembrane region" description="Helical" evidence="2">
    <location>
        <begin position="41"/>
        <end position="62"/>
    </location>
</feature>
<proteinExistence type="predicted"/>
<evidence type="ECO:0000313" key="3">
    <source>
        <dbReference type="EMBL" id="EDI0272859.1"/>
    </source>
</evidence>
<keyword evidence="2" id="KW-1133">Transmembrane helix</keyword>
<keyword evidence="2" id="KW-0472">Membrane</keyword>
<organism evidence="3">
    <name type="scientific">Salmonella enterica subsp. enterica serovar Panama</name>
    <dbReference type="NCBI Taxonomy" id="29472"/>
    <lineage>
        <taxon>Bacteria</taxon>
        <taxon>Pseudomonadati</taxon>
        <taxon>Pseudomonadota</taxon>
        <taxon>Gammaproteobacteria</taxon>
        <taxon>Enterobacterales</taxon>
        <taxon>Enterobacteriaceae</taxon>
        <taxon>Salmonella</taxon>
    </lineage>
</organism>
<gene>
    <name evidence="3" type="ORF">CC707_17315</name>
</gene>
<name>A0A636GBN1_SALET</name>
<keyword evidence="2" id="KW-0812">Transmembrane</keyword>
<feature type="region of interest" description="Disordered" evidence="1">
    <location>
        <begin position="1"/>
        <end position="21"/>
    </location>
</feature>
<comment type="caution">
    <text evidence="3">The sequence shown here is derived from an EMBL/GenBank/DDBJ whole genome shotgun (WGS) entry which is preliminary data.</text>
</comment>
<sequence length="63" mass="7426">MRQPYHPLTHQVIEPPDENKKLTEDEKRETVEIFNHLISRVGYGLAVSLFFFLIYLLAVYTFG</sequence>
<evidence type="ECO:0000256" key="2">
    <source>
        <dbReference type="SAM" id="Phobius"/>
    </source>
</evidence>
<dbReference type="AlphaFoldDB" id="A0A636GBN1"/>
<evidence type="ECO:0000256" key="1">
    <source>
        <dbReference type="SAM" id="MobiDB-lite"/>
    </source>
</evidence>
<protein>
    <submittedName>
        <fullName evidence="3">Uncharacterized protein</fullName>
    </submittedName>
</protein>
<dbReference type="EMBL" id="AAMJPF010000023">
    <property type="protein sequence ID" value="EDI0272859.1"/>
    <property type="molecule type" value="Genomic_DNA"/>
</dbReference>